<feature type="region of interest" description="Disordered" evidence="1">
    <location>
        <begin position="115"/>
        <end position="220"/>
    </location>
</feature>
<sequence>MLALSFFKRLQPSRIPPMSPRNRLPHTRSPLTFPVSHSIAWPILAMDLSLLLCAPREIHHPPDAIFDAVCTPTYRGCTFQVPTKITYAYSYGAGFIDPQHSQTAFPDVQMISPPEVEVENSDDEKSRLLDPPPSSPRCNHICTEEEPGATGLMPLTPTKLSDDGARPPAEKVPPFLATQPEVPSGGVRTELASPVTDQRYDEDSGCTSQPYIPSLPHVSDDERDDAIVSRQLLSGGGLSPSPPPNAGPILLPDLDGLEEDEVPFQCPGSPSYVSESPTLTPSSGISDVLTEVPTRSLSPSEDHAQFDGDSTQFLKWLDGVVHENGRVPSFINRDRASPGGTGVTFAMARSISSMEGNRSVFRPPLKSSTKASQRRVDATDGPRPRRPTQGGQGPPTYRPSRTSARRYQNPEIPKYKRSPGDGPKIGTAKYCNSQGAGP</sequence>
<dbReference type="EMBL" id="QPFP01000001">
    <property type="protein sequence ID" value="TEB39819.1"/>
    <property type="molecule type" value="Genomic_DNA"/>
</dbReference>
<comment type="caution">
    <text evidence="2">The sequence shown here is derived from an EMBL/GenBank/DDBJ whole genome shotgun (WGS) entry which is preliminary data.</text>
</comment>
<evidence type="ECO:0000313" key="2">
    <source>
        <dbReference type="EMBL" id="TEB39819.1"/>
    </source>
</evidence>
<dbReference type="AlphaFoldDB" id="A0A4Y7U1V4"/>
<evidence type="ECO:0000313" key="3">
    <source>
        <dbReference type="Proteomes" id="UP000298030"/>
    </source>
</evidence>
<name>A0A4Y7U1V4_COPMI</name>
<keyword evidence="3" id="KW-1185">Reference proteome</keyword>
<dbReference type="Proteomes" id="UP000298030">
    <property type="component" value="Unassembled WGS sequence"/>
</dbReference>
<reference evidence="2 3" key="1">
    <citation type="journal article" date="2019" name="Nat. Ecol. Evol.">
        <title>Megaphylogeny resolves global patterns of mushroom evolution.</title>
        <authorList>
            <person name="Varga T."/>
            <person name="Krizsan K."/>
            <person name="Foldi C."/>
            <person name="Dima B."/>
            <person name="Sanchez-Garcia M."/>
            <person name="Sanchez-Ramirez S."/>
            <person name="Szollosi G.J."/>
            <person name="Szarkandi J.G."/>
            <person name="Papp V."/>
            <person name="Albert L."/>
            <person name="Andreopoulos W."/>
            <person name="Angelini C."/>
            <person name="Antonin V."/>
            <person name="Barry K.W."/>
            <person name="Bougher N.L."/>
            <person name="Buchanan P."/>
            <person name="Buyck B."/>
            <person name="Bense V."/>
            <person name="Catcheside P."/>
            <person name="Chovatia M."/>
            <person name="Cooper J."/>
            <person name="Damon W."/>
            <person name="Desjardin D."/>
            <person name="Finy P."/>
            <person name="Geml J."/>
            <person name="Haridas S."/>
            <person name="Hughes K."/>
            <person name="Justo A."/>
            <person name="Karasinski D."/>
            <person name="Kautmanova I."/>
            <person name="Kiss B."/>
            <person name="Kocsube S."/>
            <person name="Kotiranta H."/>
            <person name="LaButti K.M."/>
            <person name="Lechner B.E."/>
            <person name="Liimatainen K."/>
            <person name="Lipzen A."/>
            <person name="Lukacs Z."/>
            <person name="Mihaltcheva S."/>
            <person name="Morgado L.N."/>
            <person name="Niskanen T."/>
            <person name="Noordeloos M.E."/>
            <person name="Ohm R.A."/>
            <person name="Ortiz-Santana B."/>
            <person name="Ovrebo C."/>
            <person name="Racz N."/>
            <person name="Riley R."/>
            <person name="Savchenko A."/>
            <person name="Shiryaev A."/>
            <person name="Soop K."/>
            <person name="Spirin V."/>
            <person name="Szebenyi C."/>
            <person name="Tomsovsky M."/>
            <person name="Tulloss R.E."/>
            <person name="Uehling J."/>
            <person name="Grigoriev I.V."/>
            <person name="Vagvolgyi C."/>
            <person name="Papp T."/>
            <person name="Martin F.M."/>
            <person name="Miettinen O."/>
            <person name="Hibbett D.S."/>
            <person name="Nagy L.G."/>
        </authorList>
    </citation>
    <scope>NUCLEOTIDE SEQUENCE [LARGE SCALE GENOMIC DNA]</scope>
    <source>
        <strain evidence="2 3">FP101781</strain>
    </source>
</reference>
<evidence type="ECO:0000256" key="1">
    <source>
        <dbReference type="SAM" id="MobiDB-lite"/>
    </source>
</evidence>
<feature type="region of interest" description="Disordered" evidence="1">
    <location>
        <begin position="232"/>
        <end position="254"/>
    </location>
</feature>
<feature type="compositionally biased region" description="Basic and acidic residues" evidence="1">
    <location>
        <begin position="374"/>
        <end position="383"/>
    </location>
</feature>
<protein>
    <submittedName>
        <fullName evidence="2">Uncharacterized protein</fullName>
    </submittedName>
</protein>
<feature type="compositionally biased region" description="Basic and acidic residues" evidence="1">
    <location>
        <begin position="160"/>
        <end position="169"/>
    </location>
</feature>
<feature type="region of interest" description="Disordered" evidence="1">
    <location>
        <begin position="356"/>
        <end position="438"/>
    </location>
</feature>
<gene>
    <name evidence="2" type="ORF">FA13DRAFT_30173</name>
</gene>
<organism evidence="2 3">
    <name type="scientific">Coprinellus micaceus</name>
    <name type="common">Glistening ink-cap mushroom</name>
    <name type="synonym">Coprinus micaceus</name>
    <dbReference type="NCBI Taxonomy" id="71717"/>
    <lineage>
        <taxon>Eukaryota</taxon>
        <taxon>Fungi</taxon>
        <taxon>Dikarya</taxon>
        <taxon>Basidiomycota</taxon>
        <taxon>Agaricomycotina</taxon>
        <taxon>Agaricomycetes</taxon>
        <taxon>Agaricomycetidae</taxon>
        <taxon>Agaricales</taxon>
        <taxon>Agaricineae</taxon>
        <taxon>Psathyrellaceae</taxon>
        <taxon>Coprinellus</taxon>
    </lineage>
</organism>
<proteinExistence type="predicted"/>
<accession>A0A4Y7U1V4</accession>
<feature type="compositionally biased region" description="Polar residues" evidence="1">
    <location>
        <begin position="271"/>
        <end position="285"/>
    </location>
</feature>
<feature type="region of interest" description="Disordered" evidence="1">
    <location>
        <begin position="266"/>
        <end position="287"/>
    </location>
</feature>